<protein>
    <recommendedName>
        <fullName evidence="1">Dienelactone hydrolase domain-containing protein</fullName>
    </recommendedName>
</protein>
<dbReference type="EMBL" id="ADCY02000054">
    <property type="protein sequence ID" value="EFG30143.2"/>
    <property type="molecule type" value="Genomic_DNA"/>
</dbReference>
<dbReference type="eggNOG" id="COG0412">
    <property type="taxonomic scope" value="Bacteria"/>
</dbReference>
<reference evidence="2 3" key="1">
    <citation type="submission" date="2010-03" db="EMBL/GenBank/DDBJ databases">
        <authorList>
            <consortium name="The Broad Institute Genome Sequencing Platform"/>
            <person name="Ward D."/>
            <person name="Earl A."/>
            <person name="Feldgarden M."/>
            <person name="Gevers D."/>
            <person name="Young S."/>
            <person name="Zeng Q."/>
            <person name="Koehrsen M."/>
            <person name="Alvarado L."/>
            <person name="Berlin A.M."/>
            <person name="Borenstein D."/>
            <person name="Chapman S.B."/>
            <person name="Chen Z."/>
            <person name="Engels R."/>
            <person name="Freedman E."/>
            <person name="Gellesch M."/>
            <person name="Goldberg J."/>
            <person name="Griggs A."/>
            <person name="Gujja S."/>
            <person name="Heilman E.R."/>
            <person name="Heiman D.I."/>
            <person name="Hepburn T.A."/>
            <person name="Howarth C."/>
            <person name="Jen D."/>
            <person name="Larson L."/>
            <person name="Mehta T."/>
            <person name="Park D."/>
            <person name="Pearson M."/>
            <person name="Richards J."/>
            <person name="Roberts A."/>
            <person name="Saif S."/>
            <person name="Shea T.D."/>
            <person name="Shenoy N."/>
            <person name="Sisk P."/>
            <person name="Stolte C."/>
            <person name="Sykes S.N."/>
            <person name="Walk T."/>
            <person name="White J."/>
            <person name="Yandava C."/>
            <person name="Izard J."/>
            <person name="Baranova O.V."/>
            <person name="Blanton J.M."/>
            <person name="Tanner A.C."/>
            <person name="Dewhirst F."/>
            <person name="Haas B."/>
            <person name="Nusbaum C."/>
            <person name="Birren B."/>
        </authorList>
    </citation>
    <scope>NUCLEOTIDE SEQUENCE [LARGE SCALE GENOMIC DNA]</scope>
    <source>
        <strain evidence="2 3">ATCC 29453</strain>
    </source>
</reference>
<organism evidence="2 3">
    <name type="scientific">Simonsiella muelleri ATCC 29453</name>
    <dbReference type="NCBI Taxonomy" id="641147"/>
    <lineage>
        <taxon>Bacteria</taxon>
        <taxon>Pseudomonadati</taxon>
        <taxon>Pseudomonadota</taxon>
        <taxon>Betaproteobacteria</taxon>
        <taxon>Neisseriales</taxon>
        <taxon>Neisseriaceae</taxon>
        <taxon>Simonsiella</taxon>
    </lineage>
</organism>
<dbReference type="RefSeq" id="WP_002642829.1">
    <property type="nucleotide sequence ID" value="NZ_CP019448.1"/>
</dbReference>
<dbReference type="GO" id="GO:0016787">
    <property type="term" value="F:hydrolase activity"/>
    <property type="evidence" value="ECO:0007669"/>
    <property type="project" value="InterPro"/>
</dbReference>
<reference evidence="2 3" key="2">
    <citation type="submission" date="2011-10" db="EMBL/GenBank/DDBJ databases">
        <title>The Genome Sequence of Simonsiella muelleri ATCC 29453.</title>
        <authorList>
            <consortium name="The Broad Institute Genome Sequencing Platform"/>
            <consortium name="The Broad Institute Genome Sequencing Center for Infectious Disease"/>
            <person name="Earl A."/>
            <person name="Ward D."/>
            <person name="Feldgarden M."/>
            <person name="Gevers D."/>
            <person name="Izard J."/>
            <person name="Baranova O.V."/>
            <person name="Blanton J.M."/>
            <person name="Tanner A.C."/>
            <person name="Dewhirst F."/>
            <person name="Young S.K."/>
            <person name="Zeng Q."/>
            <person name="Gargeya S."/>
            <person name="Fitzgerald M."/>
            <person name="Haas B."/>
            <person name="Abouelleil A."/>
            <person name="Alvarado L."/>
            <person name="Arachchi H.M."/>
            <person name="Berlin A."/>
            <person name="Brown A."/>
            <person name="Chapman S.B."/>
            <person name="Chen Z."/>
            <person name="Dunbar C."/>
            <person name="Freedman E."/>
            <person name="Gearin G."/>
            <person name="Goldberg J."/>
            <person name="Griggs A."/>
            <person name="Gujja S."/>
            <person name="Heiman D."/>
            <person name="Howarth C."/>
            <person name="Larson L."/>
            <person name="Lui A."/>
            <person name="MacDonald P.J.P."/>
            <person name="Montmayeur A."/>
            <person name="Murphy C."/>
            <person name="Neiman D."/>
            <person name="Pearson M."/>
            <person name="Priest M."/>
            <person name="Roberts A."/>
            <person name="Saif S."/>
            <person name="Shea T."/>
            <person name="Shenoy N."/>
            <person name="Sisk P."/>
            <person name="Stolte C."/>
            <person name="Sykes S."/>
            <person name="Wortman J."/>
            <person name="Nusbaum C."/>
            <person name="Birren B."/>
        </authorList>
    </citation>
    <scope>NUCLEOTIDE SEQUENCE [LARGE SCALE GENOMIC DNA]</scope>
    <source>
        <strain evidence="2 3">ATCC 29453</strain>
    </source>
</reference>
<dbReference type="AlphaFoldDB" id="V9H5I2"/>
<proteinExistence type="predicted"/>
<comment type="caution">
    <text evidence="2">The sequence shown here is derived from an EMBL/GenBank/DDBJ whole genome shotgun (WGS) entry which is preliminary data.</text>
</comment>
<keyword evidence="3" id="KW-1185">Reference proteome</keyword>
<feature type="domain" description="Dienelactone hydrolase" evidence="1">
    <location>
        <begin position="30"/>
        <end position="243"/>
    </location>
</feature>
<dbReference type="InterPro" id="IPR002925">
    <property type="entry name" value="Dienelactn_hydro"/>
</dbReference>
<dbReference type="PANTHER" id="PTHR22946:SF0">
    <property type="entry name" value="DIENELACTONE HYDROLASE DOMAIN-CONTAINING PROTEIN"/>
    <property type="match status" value="1"/>
</dbReference>
<dbReference type="HOGENOM" id="CLU_054590_3_0_4"/>
<dbReference type="Gene3D" id="3.40.50.1820">
    <property type="entry name" value="alpha/beta hydrolase"/>
    <property type="match status" value="1"/>
</dbReference>
<dbReference type="Proteomes" id="UP000017813">
    <property type="component" value="Unassembled WGS sequence"/>
</dbReference>
<dbReference type="InterPro" id="IPR029058">
    <property type="entry name" value="AB_hydrolase_fold"/>
</dbReference>
<dbReference type="InterPro" id="IPR050261">
    <property type="entry name" value="FrsA_esterase"/>
</dbReference>
<evidence type="ECO:0000259" key="1">
    <source>
        <dbReference type="Pfam" id="PF01738"/>
    </source>
</evidence>
<gene>
    <name evidence="2" type="ORF">HMPREF9021_02049</name>
</gene>
<name>V9H5I2_9NEIS</name>
<dbReference type="Pfam" id="PF01738">
    <property type="entry name" value="DLH"/>
    <property type="match status" value="1"/>
</dbReference>
<dbReference type="PANTHER" id="PTHR22946">
    <property type="entry name" value="DIENELACTONE HYDROLASE DOMAIN-CONTAINING PROTEIN-RELATED"/>
    <property type="match status" value="1"/>
</dbReference>
<dbReference type="SUPFAM" id="SSF53474">
    <property type="entry name" value="alpha/beta-Hydrolases"/>
    <property type="match status" value="1"/>
</dbReference>
<dbReference type="STRING" id="641147.HMPREF9021_02049"/>
<accession>V9H5I2</accession>
<dbReference type="KEGG" id="smur:BWP33_02985"/>
<sequence>MQSIVLNYITEDDVSLNSCLYLPNDENTDVENLPAVLLFPEWWGLTEHIKDKAKALAKAGYVALAVDMYGNGRVTSDAQIASERMNELLQHPDLLSERVQLAYNNLRAVAEVNPNKMAALGFCFGGRVALDMARDGVDLCGVVSFHGMLNTQTPAQKGVVKAEILVEHGQLDSMCTLQNVDEFRTEMDAADVKYHIDVFPDTKHGFTNPQATENGKRNGADLAYNPVVAEQAWNNALAFLTRVLKA</sequence>
<evidence type="ECO:0000313" key="3">
    <source>
        <dbReference type="Proteomes" id="UP000017813"/>
    </source>
</evidence>
<evidence type="ECO:0000313" key="2">
    <source>
        <dbReference type="EMBL" id="EFG30143.2"/>
    </source>
</evidence>